<dbReference type="Gene3D" id="2.60.120.620">
    <property type="entry name" value="q2cbj1_9rhob like domain"/>
    <property type="match status" value="1"/>
</dbReference>
<dbReference type="RefSeq" id="WP_045052976.1">
    <property type="nucleotide sequence ID" value="NZ_CAWMDP010000017.1"/>
</dbReference>
<dbReference type="Proteomes" id="UP000032452">
    <property type="component" value="Unassembled WGS sequence"/>
</dbReference>
<reference evidence="1 2" key="1">
    <citation type="submission" date="2015-02" db="EMBL/GenBank/DDBJ databases">
        <title>Draft genome of a novel marine cyanobacterium (Chroococcales) isolated from South Atlantic Ocean.</title>
        <authorList>
            <person name="Rigonato J."/>
            <person name="Alvarenga D.O."/>
            <person name="Branco L.H."/>
            <person name="Varani A.M."/>
            <person name="Brandini F.P."/>
            <person name="Fiore M.F."/>
        </authorList>
    </citation>
    <scope>NUCLEOTIDE SEQUENCE [LARGE SCALE GENOMIC DNA]</scope>
    <source>
        <strain evidence="1 2">CENA595</strain>
    </source>
</reference>
<sequence>MSLIKSAVIEDGFAVAENVLDTDNIELLVQEVARANNSTFAKQRYNSTYAIRNALLISEIHSLACSQPIIALANTVIHASARPVKTILFDKTPSHR</sequence>
<gene>
    <name evidence="1" type="ORF">UH38_02390</name>
</gene>
<comment type="caution">
    <text evidence="1">The sequence shown here is derived from an EMBL/GenBank/DDBJ whole genome shotgun (WGS) entry which is preliminary data.</text>
</comment>
<dbReference type="AlphaFoldDB" id="A0A0D8ZXW6"/>
<proteinExistence type="predicted"/>
<accession>A0A0D8ZXW6</accession>
<keyword evidence="2" id="KW-1185">Reference proteome</keyword>
<organism evidence="1 2">
    <name type="scientific">Aliterella atlantica CENA595</name>
    <dbReference type="NCBI Taxonomy" id="1618023"/>
    <lineage>
        <taxon>Bacteria</taxon>
        <taxon>Bacillati</taxon>
        <taxon>Cyanobacteriota</taxon>
        <taxon>Cyanophyceae</taxon>
        <taxon>Chroococcidiopsidales</taxon>
        <taxon>Aliterellaceae</taxon>
        <taxon>Aliterella</taxon>
    </lineage>
</organism>
<name>A0A0D8ZXW6_9CYAN</name>
<dbReference type="STRING" id="1618023.UH38_02390"/>
<dbReference type="EMBL" id="JYON01000001">
    <property type="protein sequence ID" value="KJH73623.1"/>
    <property type="molecule type" value="Genomic_DNA"/>
</dbReference>
<dbReference type="OrthoDB" id="9791262at2"/>
<evidence type="ECO:0000313" key="2">
    <source>
        <dbReference type="Proteomes" id="UP000032452"/>
    </source>
</evidence>
<protein>
    <submittedName>
        <fullName evidence="1">Uncharacterized protein</fullName>
    </submittedName>
</protein>
<dbReference type="SUPFAM" id="SSF51197">
    <property type="entry name" value="Clavaminate synthase-like"/>
    <property type="match status" value="1"/>
</dbReference>
<evidence type="ECO:0000313" key="1">
    <source>
        <dbReference type="EMBL" id="KJH73623.1"/>
    </source>
</evidence>